<dbReference type="PANTHER" id="PTHR30249:SF0">
    <property type="entry name" value="PLASTIDAL GLYCOLATE_GLYCERATE TRANSLOCATOR 1, CHLOROPLASTIC"/>
    <property type="match status" value="1"/>
</dbReference>
<evidence type="ECO:0000313" key="7">
    <source>
        <dbReference type="Proteomes" id="UP000018895"/>
    </source>
</evidence>
<organism evidence="6 7">
    <name type="scientific">Halalkalibacter hemicellulosilyticusJCM 9152</name>
    <dbReference type="NCBI Taxonomy" id="1236971"/>
    <lineage>
        <taxon>Bacteria</taxon>
        <taxon>Bacillati</taxon>
        <taxon>Bacillota</taxon>
        <taxon>Bacilli</taxon>
        <taxon>Bacillales</taxon>
        <taxon>Bacillaceae</taxon>
        <taxon>Halalkalibacter</taxon>
    </lineage>
</organism>
<feature type="transmembrane region" description="Helical" evidence="5">
    <location>
        <begin position="91"/>
        <end position="112"/>
    </location>
</feature>
<gene>
    <name evidence="6" type="ORF">JCM9152_3905</name>
</gene>
<evidence type="ECO:0000256" key="1">
    <source>
        <dbReference type="ARBA" id="ARBA00004141"/>
    </source>
</evidence>
<evidence type="ECO:0000256" key="2">
    <source>
        <dbReference type="ARBA" id="ARBA00022692"/>
    </source>
</evidence>
<keyword evidence="2 5" id="KW-0812">Transmembrane</keyword>
<dbReference type="GO" id="GO:0016020">
    <property type="term" value="C:membrane"/>
    <property type="evidence" value="ECO:0007669"/>
    <property type="project" value="UniProtKB-SubCell"/>
</dbReference>
<sequence length="228" mass="23896">MIVGMTLFGFSLTLLAYVLAKALYKKIRIPFLLPVLTATASIMILLTVFNVSYETYYLGAQWFDHLLGPAVVALALPLYRQLPLVKKYLKTILVSVSIGAVIGVSTGLLLAGRLGVTEELQLSIVPKSVTAPVAMDVAVSLGGVPALAAVFVAVAGIGGSVISSYVFQLAHIHHPLARGIGLGCASHAIGTAKALEYGEQEGAISSIAMTISAIVVSIIAPFLVFLLY</sequence>
<comment type="subcellular location">
    <subcellularLocation>
        <location evidence="1">Membrane</location>
        <topology evidence="1">Multi-pass membrane protein</topology>
    </subcellularLocation>
</comment>
<evidence type="ECO:0008006" key="8">
    <source>
        <dbReference type="Google" id="ProtNLM"/>
    </source>
</evidence>
<dbReference type="AlphaFoldDB" id="W4QJV9"/>
<feature type="transmembrane region" description="Helical" evidence="5">
    <location>
        <begin position="146"/>
        <end position="167"/>
    </location>
</feature>
<dbReference type="EMBL" id="BAUU01000035">
    <property type="protein sequence ID" value="GAE32371.1"/>
    <property type="molecule type" value="Genomic_DNA"/>
</dbReference>
<accession>W4QJV9</accession>
<dbReference type="Proteomes" id="UP000018895">
    <property type="component" value="Unassembled WGS sequence"/>
</dbReference>
<evidence type="ECO:0000256" key="3">
    <source>
        <dbReference type="ARBA" id="ARBA00022989"/>
    </source>
</evidence>
<dbReference type="Pfam" id="PF04172">
    <property type="entry name" value="LrgB"/>
    <property type="match status" value="1"/>
</dbReference>
<keyword evidence="3 5" id="KW-1133">Transmembrane helix</keyword>
<feature type="transmembrane region" description="Helical" evidence="5">
    <location>
        <begin position="6"/>
        <end position="24"/>
    </location>
</feature>
<feature type="transmembrane region" description="Helical" evidence="5">
    <location>
        <begin position="207"/>
        <end position="227"/>
    </location>
</feature>
<dbReference type="OrthoDB" id="9811701at2"/>
<feature type="transmembrane region" description="Helical" evidence="5">
    <location>
        <begin position="59"/>
        <end position="79"/>
    </location>
</feature>
<protein>
    <recommendedName>
        <fullName evidence="8">LrgA-associated membrane protein LrgB</fullName>
    </recommendedName>
</protein>
<evidence type="ECO:0000256" key="4">
    <source>
        <dbReference type="ARBA" id="ARBA00023136"/>
    </source>
</evidence>
<feature type="transmembrane region" description="Helical" evidence="5">
    <location>
        <begin position="31"/>
        <end position="53"/>
    </location>
</feature>
<evidence type="ECO:0000256" key="5">
    <source>
        <dbReference type="SAM" id="Phobius"/>
    </source>
</evidence>
<comment type="caution">
    <text evidence="6">The sequence shown here is derived from an EMBL/GenBank/DDBJ whole genome shotgun (WGS) entry which is preliminary data.</text>
</comment>
<proteinExistence type="predicted"/>
<dbReference type="RefSeq" id="WP_035346680.1">
    <property type="nucleotide sequence ID" value="NZ_BAUU01000035.1"/>
</dbReference>
<evidence type="ECO:0000313" key="6">
    <source>
        <dbReference type="EMBL" id="GAE32371.1"/>
    </source>
</evidence>
<keyword evidence="7" id="KW-1185">Reference proteome</keyword>
<name>W4QJV9_9BACI</name>
<reference evidence="6" key="1">
    <citation type="journal article" date="2014" name="Genome Announc.">
        <title>Draft Genome Sequences of Three Alkaliphilic Bacillus Strains, Bacillus wakoensis JCM 9140T, Bacillus akibai JCM 9157T, and Bacillus hemicellulosilyticus JCM 9152T.</title>
        <authorList>
            <person name="Yuki M."/>
            <person name="Oshima K."/>
            <person name="Suda W."/>
            <person name="Oshida Y."/>
            <person name="Kitamura K."/>
            <person name="Iida T."/>
            <person name="Hattori M."/>
            <person name="Ohkuma M."/>
        </authorList>
    </citation>
    <scope>NUCLEOTIDE SEQUENCE [LARGE SCALE GENOMIC DNA]</scope>
    <source>
        <strain evidence="6">JCM 9152</strain>
    </source>
</reference>
<dbReference type="STRING" id="1236971.JCM9152_3905"/>
<dbReference type="PANTHER" id="PTHR30249">
    <property type="entry name" value="PUTATIVE SEROTONIN TRANSPORTER"/>
    <property type="match status" value="1"/>
</dbReference>
<dbReference type="InterPro" id="IPR007300">
    <property type="entry name" value="CidB/LrgB"/>
</dbReference>
<keyword evidence="4 5" id="KW-0472">Membrane</keyword>